<comment type="caution">
    <text evidence="1">The sequence shown here is derived from an EMBL/GenBank/DDBJ whole genome shotgun (WGS) entry which is preliminary data.</text>
</comment>
<reference evidence="1 2" key="1">
    <citation type="journal article" date="2018" name="PLoS Genet.">
        <title>Population sequencing reveals clonal diversity and ancestral inbreeding in the grapevine cultivar Chardonnay.</title>
        <authorList>
            <person name="Roach M.J."/>
            <person name="Johnson D.L."/>
            <person name="Bohlmann J."/>
            <person name="van Vuuren H.J."/>
            <person name="Jones S.J."/>
            <person name="Pretorius I.S."/>
            <person name="Schmidt S.A."/>
            <person name="Borneman A.R."/>
        </authorList>
    </citation>
    <scope>NUCLEOTIDE SEQUENCE [LARGE SCALE GENOMIC DNA]</scope>
    <source>
        <strain evidence="2">cv. Chardonnay</strain>
        <tissue evidence="1">Leaf</tissue>
    </source>
</reference>
<sequence>MRPQTLVPLLKIVKVYDSTKKKVVGTLEIELLIGRPWIYRAGAIPSSLHQKVKFIHDGLWRLKTFSKTSWAMSFDQHDNTVVLDMMRNMSYLPRMGLGRRQHGLNEFIAIPDHDVPFRLKFIPTEADCRYMIGDIVDGVVSYDEYTNEILAMSMSQIDGLIQHELAFPFYLFGVSAIKVAGEIQIAHALEFSDDVIVVDDLFEGTVGPIEGTSDFVDPHLSFNVLLGFVSHSDDVHDFSFMDLSIFEYLHVSCDITNWSQNMCSNGTYSI</sequence>
<name>A0A438DBN2_VITVI</name>
<proteinExistence type="predicted"/>
<gene>
    <name evidence="1" type="ORF">CK203_107191</name>
</gene>
<dbReference type="Proteomes" id="UP000288805">
    <property type="component" value="Unassembled WGS sequence"/>
</dbReference>
<organism evidence="1 2">
    <name type="scientific">Vitis vinifera</name>
    <name type="common">Grape</name>
    <dbReference type="NCBI Taxonomy" id="29760"/>
    <lineage>
        <taxon>Eukaryota</taxon>
        <taxon>Viridiplantae</taxon>
        <taxon>Streptophyta</taxon>
        <taxon>Embryophyta</taxon>
        <taxon>Tracheophyta</taxon>
        <taxon>Spermatophyta</taxon>
        <taxon>Magnoliopsida</taxon>
        <taxon>eudicotyledons</taxon>
        <taxon>Gunneridae</taxon>
        <taxon>Pentapetalae</taxon>
        <taxon>rosids</taxon>
        <taxon>Vitales</taxon>
        <taxon>Vitaceae</taxon>
        <taxon>Viteae</taxon>
        <taxon>Vitis</taxon>
    </lineage>
</organism>
<protein>
    <submittedName>
        <fullName evidence="1">Uncharacterized protein</fullName>
    </submittedName>
</protein>
<accession>A0A438DBN2</accession>
<dbReference type="AlphaFoldDB" id="A0A438DBN2"/>
<dbReference type="EMBL" id="QGNW01001704">
    <property type="protein sequence ID" value="RVW32838.1"/>
    <property type="molecule type" value="Genomic_DNA"/>
</dbReference>
<evidence type="ECO:0000313" key="1">
    <source>
        <dbReference type="EMBL" id="RVW32838.1"/>
    </source>
</evidence>
<evidence type="ECO:0000313" key="2">
    <source>
        <dbReference type="Proteomes" id="UP000288805"/>
    </source>
</evidence>